<dbReference type="EMBL" id="JABBWM010000011">
    <property type="protein sequence ID" value="KAG2113889.1"/>
    <property type="molecule type" value="Genomic_DNA"/>
</dbReference>
<dbReference type="SUPFAM" id="SSF56112">
    <property type="entry name" value="Protein kinase-like (PK-like)"/>
    <property type="match status" value="2"/>
</dbReference>
<dbReference type="InterPro" id="IPR017441">
    <property type="entry name" value="Protein_kinase_ATP_BS"/>
</dbReference>
<keyword evidence="6" id="KW-1185">Reference proteome</keyword>
<dbReference type="RefSeq" id="XP_041296183.1">
    <property type="nucleotide sequence ID" value="XM_041429401.1"/>
</dbReference>
<keyword evidence="2 3" id="KW-0067">ATP-binding</keyword>
<evidence type="ECO:0000313" key="6">
    <source>
        <dbReference type="Proteomes" id="UP000823399"/>
    </source>
</evidence>
<feature type="domain" description="Protein kinase" evidence="4">
    <location>
        <begin position="26"/>
        <end position="298"/>
    </location>
</feature>
<evidence type="ECO:0000256" key="1">
    <source>
        <dbReference type="ARBA" id="ARBA00022741"/>
    </source>
</evidence>
<dbReference type="AlphaFoldDB" id="A0A9P7JWT8"/>
<dbReference type="InterPro" id="IPR011009">
    <property type="entry name" value="Kinase-like_dom_sf"/>
</dbReference>
<evidence type="ECO:0000313" key="5">
    <source>
        <dbReference type="EMBL" id="KAG2113889.1"/>
    </source>
</evidence>
<keyword evidence="5" id="KW-0418">Kinase</keyword>
<dbReference type="PROSITE" id="PS00107">
    <property type="entry name" value="PROTEIN_KINASE_ATP"/>
    <property type="match status" value="1"/>
</dbReference>
<dbReference type="PANTHER" id="PTHR44329:SF298">
    <property type="entry name" value="MIXED LINEAGE KINASE DOMAIN-LIKE PROTEIN"/>
    <property type="match status" value="1"/>
</dbReference>
<evidence type="ECO:0000259" key="4">
    <source>
        <dbReference type="PROSITE" id="PS50011"/>
    </source>
</evidence>
<feature type="binding site" evidence="3">
    <location>
        <position position="55"/>
    </location>
    <ligand>
        <name>ATP</name>
        <dbReference type="ChEBI" id="CHEBI:30616"/>
    </ligand>
</feature>
<name>A0A9P7JWT8_9AGAM</name>
<evidence type="ECO:0000256" key="2">
    <source>
        <dbReference type="ARBA" id="ARBA00022840"/>
    </source>
</evidence>
<accession>A0A9P7JWT8</accession>
<sequence length="664" mass="72880">MEENALTKPHIHIYNNIITSDLASQIELGSPIGDGSFSEVYRCAINEGKKEVAVKIIRTIIHPQRSLEKLQSAMDREVAVWLKLSESAYIVPLLGIAKFSPPGSLPALVSEWMPSGPLNQYLKKYAKTLDASARVELSKGVAGGINYLRLEEVVHGDLHPANVLIDREGNPRLTDFGLAIVVGDPELQWGTTTAARELNARWRAPEVLGIEDEVAKPTFMSDIYSLGSILFFIISGDIPWKEKRISRQIFVELSNKATPTRPDNILNGHWNLIQKCWSWKAKDRPESTEVLGCIEQFGVDDSQASISNQPVDLTGQIIGQIDCLVAGGNFTNVYKCECKQASGRIKVAVKIIKFGISKEELERLRHETKIWAVLKHDHTVRLLGTAREFGPSHVPPALVFPWFETTLPGVIRERGTELNIGSKLDLLLGPASALEYLHGLGIVHGDVTSPNILVDISDGKYRACLTDIGLATILGGHLGNRVVDGSQVQLDAVRWTAPESLSGGSPTEENDMYSFGCIMFHLLTLYTPWYTVTNELTVAEHIRGGEQMLRPAPSDSLDLTDARWNMILECWSAMVLRPSASMVIGFLKSELEALSADDKTICGLGGEHAVPLIKYEADKPSPATLDLSPHITNAPCNGIRQCLPVDVSASEGTEQSSADILRHI</sequence>
<keyword evidence="1 3" id="KW-0547">Nucleotide-binding</keyword>
<protein>
    <submittedName>
        <fullName evidence="5">Kinase-like domain-containing protein</fullName>
    </submittedName>
</protein>
<reference evidence="5" key="1">
    <citation type="journal article" date="2020" name="New Phytol.">
        <title>Comparative genomics reveals dynamic genome evolution in host specialist ectomycorrhizal fungi.</title>
        <authorList>
            <person name="Lofgren L.A."/>
            <person name="Nguyen N.H."/>
            <person name="Vilgalys R."/>
            <person name="Ruytinx J."/>
            <person name="Liao H.L."/>
            <person name="Branco S."/>
            <person name="Kuo A."/>
            <person name="LaButti K."/>
            <person name="Lipzen A."/>
            <person name="Andreopoulos W."/>
            <person name="Pangilinan J."/>
            <person name="Riley R."/>
            <person name="Hundley H."/>
            <person name="Na H."/>
            <person name="Barry K."/>
            <person name="Grigoriev I.V."/>
            <person name="Stajich J.E."/>
            <person name="Kennedy P.G."/>
        </authorList>
    </citation>
    <scope>NUCLEOTIDE SEQUENCE</scope>
    <source>
        <strain evidence="5">FC423</strain>
    </source>
</reference>
<dbReference type="GeneID" id="64691660"/>
<dbReference type="OrthoDB" id="1668230at2759"/>
<comment type="caution">
    <text evidence="5">The sequence shown here is derived from an EMBL/GenBank/DDBJ whole genome shotgun (WGS) entry which is preliminary data.</text>
</comment>
<evidence type="ECO:0000256" key="3">
    <source>
        <dbReference type="PROSITE-ProRule" id="PRU10141"/>
    </source>
</evidence>
<keyword evidence="5" id="KW-0808">Transferase</keyword>
<dbReference type="Gene3D" id="1.10.510.10">
    <property type="entry name" value="Transferase(Phosphotransferase) domain 1"/>
    <property type="match status" value="2"/>
</dbReference>
<dbReference type="Proteomes" id="UP000823399">
    <property type="component" value="Unassembled WGS sequence"/>
</dbReference>
<dbReference type="GO" id="GO:0005524">
    <property type="term" value="F:ATP binding"/>
    <property type="evidence" value="ECO:0007669"/>
    <property type="project" value="UniProtKB-UniRule"/>
</dbReference>
<dbReference type="GO" id="GO:0004674">
    <property type="term" value="F:protein serine/threonine kinase activity"/>
    <property type="evidence" value="ECO:0007669"/>
    <property type="project" value="TreeGrafter"/>
</dbReference>
<dbReference type="InterPro" id="IPR051681">
    <property type="entry name" value="Ser/Thr_Kinases-Pseudokinases"/>
</dbReference>
<dbReference type="InterPro" id="IPR001245">
    <property type="entry name" value="Ser-Thr/Tyr_kinase_cat_dom"/>
</dbReference>
<organism evidence="5 6">
    <name type="scientific">Suillus discolor</name>
    <dbReference type="NCBI Taxonomy" id="1912936"/>
    <lineage>
        <taxon>Eukaryota</taxon>
        <taxon>Fungi</taxon>
        <taxon>Dikarya</taxon>
        <taxon>Basidiomycota</taxon>
        <taxon>Agaricomycotina</taxon>
        <taxon>Agaricomycetes</taxon>
        <taxon>Agaricomycetidae</taxon>
        <taxon>Boletales</taxon>
        <taxon>Suillineae</taxon>
        <taxon>Suillaceae</taxon>
        <taxon>Suillus</taxon>
    </lineage>
</organism>
<proteinExistence type="predicted"/>
<dbReference type="PROSITE" id="PS50011">
    <property type="entry name" value="PROTEIN_KINASE_DOM"/>
    <property type="match status" value="2"/>
</dbReference>
<dbReference type="InterPro" id="IPR000719">
    <property type="entry name" value="Prot_kinase_dom"/>
</dbReference>
<dbReference type="PANTHER" id="PTHR44329">
    <property type="entry name" value="SERINE/THREONINE-PROTEIN KINASE TNNI3K-RELATED"/>
    <property type="match status" value="1"/>
</dbReference>
<feature type="domain" description="Protein kinase" evidence="4">
    <location>
        <begin position="319"/>
        <end position="587"/>
    </location>
</feature>
<gene>
    <name evidence="5" type="ORF">F5147DRAFT_36634</name>
</gene>
<dbReference type="Pfam" id="PF07714">
    <property type="entry name" value="PK_Tyr_Ser-Thr"/>
    <property type="match status" value="2"/>
</dbReference>